<dbReference type="GO" id="GO:0005886">
    <property type="term" value="C:plasma membrane"/>
    <property type="evidence" value="ECO:0007669"/>
    <property type="project" value="UniProtKB-SubCell"/>
</dbReference>
<dbReference type="NCBIfam" id="TIGR01528">
    <property type="entry name" value="NMN_trans_PnuC"/>
    <property type="match status" value="1"/>
</dbReference>
<feature type="transmembrane region" description="Helical" evidence="8">
    <location>
        <begin position="12"/>
        <end position="29"/>
    </location>
</feature>
<reference evidence="9" key="1">
    <citation type="journal article" date="2021" name="PeerJ">
        <title>Extensive microbial diversity within the chicken gut microbiome revealed by metagenomics and culture.</title>
        <authorList>
            <person name="Gilroy R."/>
            <person name="Ravi A."/>
            <person name="Getino M."/>
            <person name="Pursley I."/>
            <person name="Horton D.L."/>
            <person name="Alikhan N.F."/>
            <person name="Baker D."/>
            <person name="Gharbi K."/>
            <person name="Hall N."/>
            <person name="Watson M."/>
            <person name="Adriaenssens E.M."/>
            <person name="Foster-Nyarko E."/>
            <person name="Jarju S."/>
            <person name="Secka A."/>
            <person name="Antonio M."/>
            <person name="Oren A."/>
            <person name="Chaudhuri R.R."/>
            <person name="La Ragione R."/>
            <person name="Hildebrand F."/>
            <person name="Pallen M.J."/>
        </authorList>
    </citation>
    <scope>NUCLEOTIDE SEQUENCE</scope>
    <source>
        <strain evidence="9">ChiHjej10B9-4811</strain>
    </source>
</reference>
<feature type="transmembrane region" description="Helical" evidence="8">
    <location>
        <begin position="36"/>
        <end position="53"/>
    </location>
</feature>
<dbReference type="Pfam" id="PF04973">
    <property type="entry name" value="NMN_transporter"/>
    <property type="match status" value="1"/>
</dbReference>
<keyword evidence="6 8" id="KW-1133">Transmembrane helix</keyword>
<name>A0A9D2UD47_9MICC</name>
<evidence type="ECO:0000256" key="3">
    <source>
        <dbReference type="ARBA" id="ARBA00022448"/>
    </source>
</evidence>
<comment type="similarity">
    <text evidence="2">Belongs to the nicotinamide ribonucleoside (NR) uptake permease (TC 4.B.1) family.</text>
</comment>
<protein>
    <submittedName>
        <fullName evidence="9">Nicotinamide riboside transporter PnuC</fullName>
    </submittedName>
</protein>
<evidence type="ECO:0000256" key="4">
    <source>
        <dbReference type="ARBA" id="ARBA00022475"/>
    </source>
</evidence>
<accession>A0A9D2UD47</accession>
<evidence type="ECO:0000313" key="9">
    <source>
        <dbReference type="EMBL" id="HJD50269.1"/>
    </source>
</evidence>
<feature type="transmembrane region" description="Helical" evidence="8">
    <location>
        <begin position="59"/>
        <end position="77"/>
    </location>
</feature>
<keyword evidence="7 8" id="KW-0472">Membrane</keyword>
<dbReference type="GO" id="GO:0034257">
    <property type="term" value="F:nicotinamide riboside transmembrane transporter activity"/>
    <property type="evidence" value="ECO:0007669"/>
    <property type="project" value="InterPro"/>
</dbReference>
<keyword evidence="3" id="KW-0813">Transport</keyword>
<evidence type="ECO:0000256" key="5">
    <source>
        <dbReference type="ARBA" id="ARBA00022692"/>
    </source>
</evidence>
<evidence type="ECO:0000256" key="2">
    <source>
        <dbReference type="ARBA" id="ARBA00006669"/>
    </source>
</evidence>
<dbReference type="Proteomes" id="UP000823908">
    <property type="component" value="Unassembled WGS sequence"/>
</dbReference>
<dbReference type="PANTHER" id="PTHR36122">
    <property type="entry name" value="NICOTINAMIDE RIBOSIDE TRANSPORTER PNUC"/>
    <property type="match status" value="1"/>
</dbReference>
<sequence>MLLDGWGSNQPYVDAFTTVIALISQVLMVYRFREQWVGWLVLNAVQIYLWSTVEGGGNMAIMAMYLGFIANSVYGWYNWTKLSRGAQG</sequence>
<evidence type="ECO:0000256" key="8">
    <source>
        <dbReference type="SAM" id="Phobius"/>
    </source>
</evidence>
<comment type="subcellular location">
    <subcellularLocation>
        <location evidence="1">Cell membrane</location>
        <topology evidence="1">Multi-pass membrane protein</topology>
    </subcellularLocation>
</comment>
<reference evidence="9" key="2">
    <citation type="submission" date="2021-04" db="EMBL/GenBank/DDBJ databases">
        <authorList>
            <person name="Gilroy R."/>
        </authorList>
    </citation>
    <scope>NUCLEOTIDE SEQUENCE</scope>
    <source>
        <strain evidence="9">ChiHjej10B9-4811</strain>
    </source>
</reference>
<dbReference type="InterPro" id="IPR006419">
    <property type="entry name" value="NMN_transpt_PnuC"/>
</dbReference>
<keyword evidence="4" id="KW-1003">Cell membrane</keyword>
<dbReference type="EMBL" id="DWUS01000003">
    <property type="protein sequence ID" value="HJD50269.1"/>
    <property type="molecule type" value="Genomic_DNA"/>
</dbReference>
<comment type="caution">
    <text evidence="9">The sequence shown here is derived from an EMBL/GenBank/DDBJ whole genome shotgun (WGS) entry which is preliminary data.</text>
</comment>
<evidence type="ECO:0000256" key="6">
    <source>
        <dbReference type="ARBA" id="ARBA00022989"/>
    </source>
</evidence>
<organism evidence="9 10">
    <name type="scientific">Candidatus Rothia avistercoris</name>
    <dbReference type="NCBI Taxonomy" id="2840479"/>
    <lineage>
        <taxon>Bacteria</taxon>
        <taxon>Bacillati</taxon>
        <taxon>Actinomycetota</taxon>
        <taxon>Actinomycetes</taxon>
        <taxon>Micrococcales</taxon>
        <taxon>Micrococcaceae</taxon>
        <taxon>Rothia</taxon>
    </lineage>
</organism>
<evidence type="ECO:0000256" key="7">
    <source>
        <dbReference type="ARBA" id="ARBA00023136"/>
    </source>
</evidence>
<dbReference type="PANTHER" id="PTHR36122:SF2">
    <property type="entry name" value="NICOTINAMIDE RIBOSIDE TRANSPORTER PNUC"/>
    <property type="match status" value="1"/>
</dbReference>
<evidence type="ECO:0000256" key="1">
    <source>
        <dbReference type="ARBA" id="ARBA00004651"/>
    </source>
</evidence>
<dbReference type="AlphaFoldDB" id="A0A9D2UD47"/>
<keyword evidence="5 8" id="KW-0812">Transmembrane</keyword>
<evidence type="ECO:0000313" key="10">
    <source>
        <dbReference type="Proteomes" id="UP000823908"/>
    </source>
</evidence>
<proteinExistence type="inferred from homology"/>
<gene>
    <name evidence="9" type="primary">pnuC</name>
    <name evidence="9" type="ORF">H9908_00130</name>
</gene>